<dbReference type="EMBL" id="RLII01000007">
    <property type="protein sequence ID" value="RXE59325.1"/>
    <property type="molecule type" value="Genomic_DNA"/>
</dbReference>
<evidence type="ECO:0000259" key="1">
    <source>
        <dbReference type="Pfam" id="PF21778"/>
    </source>
</evidence>
<evidence type="ECO:0000313" key="2">
    <source>
        <dbReference type="EMBL" id="RXE59325.1"/>
    </source>
</evidence>
<dbReference type="RefSeq" id="WP_069195068.1">
    <property type="nucleotide sequence ID" value="NZ_RLII01000007.1"/>
</dbReference>
<feature type="domain" description="DUF6873" evidence="1">
    <location>
        <begin position="18"/>
        <end position="245"/>
    </location>
</feature>
<dbReference type="Pfam" id="PF21778">
    <property type="entry name" value="DUF6873"/>
    <property type="match status" value="1"/>
</dbReference>
<dbReference type="AlphaFoldDB" id="A0A4Q0I681"/>
<evidence type="ECO:0000313" key="3">
    <source>
        <dbReference type="Proteomes" id="UP000289166"/>
    </source>
</evidence>
<name>A0A4Q0I681_9FIRM</name>
<dbReference type="OrthoDB" id="1753686at2"/>
<comment type="caution">
    <text evidence="2">The sequence shown here is derived from an EMBL/GenBank/DDBJ whole genome shotgun (WGS) entry which is preliminary data.</text>
</comment>
<dbReference type="InterPro" id="IPR049238">
    <property type="entry name" value="DUF6873"/>
</dbReference>
<proteinExistence type="predicted"/>
<protein>
    <recommendedName>
        <fullName evidence="1">DUF6873 domain-containing protein</fullName>
    </recommendedName>
</protein>
<gene>
    <name evidence="2" type="ORF">EFD62_08125</name>
</gene>
<accession>A0A4Q0I681</accession>
<organism evidence="2 3">
    <name type="scientific">Acetivibrio mesophilus</name>
    <dbReference type="NCBI Taxonomy" id="2487273"/>
    <lineage>
        <taxon>Bacteria</taxon>
        <taxon>Bacillati</taxon>
        <taxon>Bacillota</taxon>
        <taxon>Clostridia</taxon>
        <taxon>Eubacteriales</taxon>
        <taxon>Oscillospiraceae</taxon>
        <taxon>Acetivibrio</taxon>
    </lineage>
</organism>
<reference evidence="3" key="1">
    <citation type="submission" date="2018-11" db="EMBL/GenBank/DDBJ databases">
        <title>Genome sequencing of a novel mesophilic and cellulolytic organism within the genus Hungateiclostridium.</title>
        <authorList>
            <person name="Rettenmaier R."/>
            <person name="Liebl W."/>
            <person name="Zverlov V."/>
        </authorList>
    </citation>
    <scope>NUCLEOTIDE SEQUENCE [LARGE SCALE GENOMIC DNA]</scope>
    <source>
        <strain evidence="3">N2K1</strain>
    </source>
</reference>
<keyword evidence="3" id="KW-1185">Reference proteome</keyword>
<sequence length="250" mass="27150">MNYINMPNIPEKSVRLAMVDGRISTSLEAGLQGKGIELIKTKPHLGLYPAISYHPDAIFHHLGERKIVYAPGADEGVLGALSARGFLLIKGETELGPRYPGSVHYNAARVGNLVFHNTKYTDRVLKNNLIEMDIELVHIKQGYAKCAISVVDESSIITMDIGIAKVAEKKGIDVLVIEEDAILLPGFNNGFIGGCTGLIGKGMWAVAGNVRNLKSYKRIEDFLLKKGVEIVSLFDGPVVDIGTIIPLLTD</sequence>
<dbReference type="Proteomes" id="UP000289166">
    <property type="component" value="Unassembled WGS sequence"/>
</dbReference>